<evidence type="ECO:0000313" key="14">
    <source>
        <dbReference type="EMBL" id="KAG6462023.1"/>
    </source>
</evidence>
<keyword evidence="10" id="KW-1015">Disulfide bond</keyword>
<evidence type="ECO:0000256" key="2">
    <source>
        <dbReference type="ARBA" id="ARBA00004274"/>
    </source>
</evidence>
<dbReference type="PANTHER" id="PTHR12939:SF10">
    <property type="entry name" value="EG:4F1.1 PROTEIN"/>
    <property type="match status" value="1"/>
</dbReference>
<dbReference type="InterPro" id="IPR006875">
    <property type="entry name" value="Sarcoglycan"/>
</dbReference>
<dbReference type="InterPro" id="IPR039972">
    <property type="entry name" value="Sarcoglycan_gamma/delta/zeta"/>
</dbReference>
<reference evidence="14" key="2">
    <citation type="submission" date="2020-12" db="EMBL/GenBank/DDBJ databases">
        <authorList>
            <person name="Kanost M."/>
        </authorList>
    </citation>
    <scope>NUCLEOTIDE SEQUENCE</scope>
</reference>
<dbReference type="GO" id="GO:0060047">
    <property type="term" value="P:heart contraction"/>
    <property type="evidence" value="ECO:0007669"/>
    <property type="project" value="TreeGrafter"/>
</dbReference>
<comment type="caution">
    <text evidence="14">The sequence shown here is derived from an EMBL/GenBank/DDBJ whole genome shotgun (WGS) entry which is preliminary data.</text>
</comment>
<dbReference type="GO" id="GO:0042383">
    <property type="term" value="C:sarcolemma"/>
    <property type="evidence" value="ECO:0007669"/>
    <property type="project" value="UniProtKB-SubCell"/>
</dbReference>
<gene>
    <name evidence="14" type="ORF">O3G_MSEX013010</name>
</gene>
<evidence type="ECO:0000256" key="4">
    <source>
        <dbReference type="ARBA" id="ARBA00022475"/>
    </source>
</evidence>
<evidence type="ECO:0000256" key="6">
    <source>
        <dbReference type="ARBA" id="ARBA00022692"/>
    </source>
</evidence>
<name>A0A921ZRF0_MANSE</name>
<dbReference type="PANTHER" id="PTHR12939">
    <property type="entry name" value="SARCOGLYCAN"/>
    <property type="match status" value="1"/>
</dbReference>
<feature type="transmembrane region" description="Helical" evidence="13">
    <location>
        <begin position="49"/>
        <end position="71"/>
    </location>
</feature>
<evidence type="ECO:0000256" key="3">
    <source>
        <dbReference type="ARBA" id="ARBA00007574"/>
    </source>
</evidence>
<dbReference type="EMBL" id="JH668803">
    <property type="protein sequence ID" value="KAG6462024.1"/>
    <property type="molecule type" value="Genomic_DNA"/>
</dbReference>
<protein>
    <recommendedName>
        <fullName evidence="16">Beta-sarcoglycan</fullName>
    </recommendedName>
</protein>
<keyword evidence="12" id="KW-0206">Cytoskeleton</keyword>
<comment type="subcellular location">
    <subcellularLocation>
        <location evidence="2">Cell membrane</location>
        <location evidence="2">Sarcolemma</location>
        <topology evidence="2">Single-pass type II membrane protein</topology>
    </subcellularLocation>
    <subcellularLocation>
        <location evidence="1">Cytoplasm</location>
        <location evidence="1">Cytoskeleton</location>
    </subcellularLocation>
</comment>
<comment type="similarity">
    <text evidence="3">Belongs to the sarcoglycan beta/delta/gamma/zeta family.</text>
</comment>
<dbReference type="GO" id="GO:0005856">
    <property type="term" value="C:cytoskeleton"/>
    <property type="evidence" value="ECO:0007669"/>
    <property type="project" value="UniProtKB-SubCell"/>
</dbReference>
<evidence type="ECO:0008006" key="16">
    <source>
        <dbReference type="Google" id="ProtNLM"/>
    </source>
</evidence>
<keyword evidence="4" id="KW-1003">Cell membrane</keyword>
<evidence type="ECO:0000256" key="10">
    <source>
        <dbReference type="ARBA" id="ARBA00023157"/>
    </source>
</evidence>
<evidence type="ECO:0000256" key="7">
    <source>
        <dbReference type="ARBA" id="ARBA00022968"/>
    </source>
</evidence>
<evidence type="ECO:0000256" key="5">
    <source>
        <dbReference type="ARBA" id="ARBA00022490"/>
    </source>
</evidence>
<keyword evidence="9 13" id="KW-0472">Membrane</keyword>
<evidence type="ECO:0000256" key="12">
    <source>
        <dbReference type="ARBA" id="ARBA00023212"/>
    </source>
</evidence>
<dbReference type="GO" id="GO:0016012">
    <property type="term" value="C:sarcoglycan complex"/>
    <property type="evidence" value="ECO:0007669"/>
    <property type="project" value="InterPro"/>
</dbReference>
<proteinExistence type="inferred from homology"/>
<dbReference type="AlphaFoldDB" id="A0A921ZRF0"/>
<evidence type="ECO:0000256" key="8">
    <source>
        <dbReference type="ARBA" id="ARBA00022989"/>
    </source>
</evidence>
<dbReference type="EMBL" id="JH668803">
    <property type="protein sequence ID" value="KAG6462023.1"/>
    <property type="molecule type" value="Genomic_DNA"/>
</dbReference>
<dbReference type="Proteomes" id="UP000791440">
    <property type="component" value="Unassembled WGS sequence"/>
</dbReference>
<evidence type="ECO:0000313" key="15">
    <source>
        <dbReference type="Proteomes" id="UP000791440"/>
    </source>
</evidence>
<keyword evidence="7" id="KW-0735">Signal-anchor</keyword>
<sequence length="309" mass="33839">MSVADARAGVMRGWECTPTDVPENVPVDHKNNKTCMPATFIKGWRRNTLYGILIFLMILIFLNVALTLWIVSALKLSMNGIGPIKIVKGGIQLEGHSWVTDNLVASTITSQPAHPISFQSHRNFSVQVSDHHGVPHSKLLIKRDNIEFSGQVFHVRDSRGMNVFHASRDEVRVFADTFAVDGVGGLVVKNAVQVPFVRAPPGFDLQLESLTRRLDLRAPQSIHFESRAGGIDLTSQNDIKLNSIVGAIKIDSPNIVINNLKEASITDKPQKGIRGIKVYQLCACATGKLFLAAPDAPCAANDDDTDLCR</sequence>
<accession>A0A921ZRF0</accession>
<evidence type="ECO:0000256" key="11">
    <source>
        <dbReference type="ARBA" id="ARBA00023180"/>
    </source>
</evidence>
<organism evidence="14 15">
    <name type="scientific">Manduca sexta</name>
    <name type="common">Tobacco hawkmoth</name>
    <name type="synonym">Tobacco hornworm</name>
    <dbReference type="NCBI Taxonomy" id="7130"/>
    <lineage>
        <taxon>Eukaryota</taxon>
        <taxon>Metazoa</taxon>
        <taxon>Ecdysozoa</taxon>
        <taxon>Arthropoda</taxon>
        <taxon>Hexapoda</taxon>
        <taxon>Insecta</taxon>
        <taxon>Pterygota</taxon>
        <taxon>Neoptera</taxon>
        <taxon>Endopterygota</taxon>
        <taxon>Lepidoptera</taxon>
        <taxon>Glossata</taxon>
        <taxon>Ditrysia</taxon>
        <taxon>Bombycoidea</taxon>
        <taxon>Sphingidae</taxon>
        <taxon>Sphinginae</taxon>
        <taxon>Sphingini</taxon>
        <taxon>Manduca</taxon>
    </lineage>
</organism>
<keyword evidence="8 13" id="KW-1133">Transmembrane helix</keyword>
<keyword evidence="11" id="KW-0325">Glycoprotein</keyword>
<keyword evidence="15" id="KW-1185">Reference proteome</keyword>
<keyword evidence="6 13" id="KW-0812">Transmembrane</keyword>
<evidence type="ECO:0000256" key="9">
    <source>
        <dbReference type="ARBA" id="ARBA00023136"/>
    </source>
</evidence>
<evidence type="ECO:0000256" key="13">
    <source>
        <dbReference type="SAM" id="Phobius"/>
    </source>
</evidence>
<dbReference type="Pfam" id="PF04790">
    <property type="entry name" value="Sarcoglycan_1"/>
    <property type="match status" value="1"/>
</dbReference>
<reference evidence="14" key="1">
    <citation type="journal article" date="2016" name="Insect Biochem. Mol. Biol.">
        <title>Multifaceted biological insights from a draft genome sequence of the tobacco hornworm moth, Manduca sexta.</title>
        <authorList>
            <person name="Kanost M.R."/>
            <person name="Arrese E.L."/>
            <person name="Cao X."/>
            <person name="Chen Y.R."/>
            <person name="Chellapilla S."/>
            <person name="Goldsmith M.R."/>
            <person name="Grosse-Wilde E."/>
            <person name="Heckel D.G."/>
            <person name="Herndon N."/>
            <person name="Jiang H."/>
            <person name="Papanicolaou A."/>
            <person name="Qu J."/>
            <person name="Soulages J.L."/>
            <person name="Vogel H."/>
            <person name="Walters J."/>
            <person name="Waterhouse R.M."/>
            <person name="Ahn S.J."/>
            <person name="Almeida F.C."/>
            <person name="An C."/>
            <person name="Aqrawi P."/>
            <person name="Bretschneider A."/>
            <person name="Bryant W.B."/>
            <person name="Bucks S."/>
            <person name="Chao H."/>
            <person name="Chevignon G."/>
            <person name="Christen J.M."/>
            <person name="Clarke D.F."/>
            <person name="Dittmer N.T."/>
            <person name="Ferguson L.C.F."/>
            <person name="Garavelou S."/>
            <person name="Gordon K.H.J."/>
            <person name="Gunaratna R.T."/>
            <person name="Han Y."/>
            <person name="Hauser F."/>
            <person name="He Y."/>
            <person name="Heidel-Fischer H."/>
            <person name="Hirsh A."/>
            <person name="Hu Y."/>
            <person name="Jiang H."/>
            <person name="Kalra D."/>
            <person name="Klinner C."/>
            <person name="Konig C."/>
            <person name="Kovar C."/>
            <person name="Kroll A.R."/>
            <person name="Kuwar S.S."/>
            <person name="Lee S.L."/>
            <person name="Lehman R."/>
            <person name="Li K."/>
            <person name="Li Z."/>
            <person name="Liang H."/>
            <person name="Lovelace S."/>
            <person name="Lu Z."/>
            <person name="Mansfield J.H."/>
            <person name="McCulloch K.J."/>
            <person name="Mathew T."/>
            <person name="Morton B."/>
            <person name="Muzny D.M."/>
            <person name="Neunemann D."/>
            <person name="Ongeri F."/>
            <person name="Pauchet Y."/>
            <person name="Pu L.L."/>
            <person name="Pyrousis I."/>
            <person name="Rao X.J."/>
            <person name="Redding A."/>
            <person name="Roesel C."/>
            <person name="Sanchez-Gracia A."/>
            <person name="Schaack S."/>
            <person name="Shukla A."/>
            <person name="Tetreau G."/>
            <person name="Wang Y."/>
            <person name="Xiong G.H."/>
            <person name="Traut W."/>
            <person name="Walsh T.K."/>
            <person name="Worley K.C."/>
            <person name="Wu D."/>
            <person name="Wu W."/>
            <person name="Wu Y.Q."/>
            <person name="Zhang X."/>
            <person name="Zou Z."/>
            <person name="Zucker H."/>
            <person name="Briscoe A.D."/>
            <person name="Burmester T."/>
            <person name="Clem R.J."/>
            <person name="Feyereisen R."/>
            <person name="Grimmelikhuijzen C.J.P."/>
            <person name="Hamodrakas S.J."/>
            <person name="Hansson B.S."/>
            <person name="Huguet E."/>
            <person name="Jermiin L.S."/>
            <person name="Lan Q."/>
            <person name="Lehman H.K."/>
            <person name="Lorenzen M."/>
            <person name="Merzendorfer H."/>
            <person name="Michalopoulos I."/>
            <person name="Morton D.B."/>
            <person name="Muthukrishnan S."/>
            <person name="Oakeshott J.G."/>
            <person name="Palmer W."/>
            <person name="Park Y."/>
            <person name="Passarelli A.L."/>
            <person name="Rozas J."/>
            <person name="Schwartz L.M."/>
            <person name="Smith W."/>
            <person name="Southgate A."/>
            <person name="Vilcinskas A."/>
            <person name="Vogt R."/>
            <person name="Wang P."/>
            <person name="Werren J."/>
            <person name="Yu X.Q."/>
            <person name="Zhou J.J."/>
            <person name="Brown S.J."/>
            <person name="Scherer S.E."/>
            <person name="Richards S."/>
            <person name="Blissard G.W."/>
        </authorList>
    </citation>
    <scope>NUCLEOTIDE SEQUENCE</scope>
</reference>
<evidence type="ECO:0000256" key="1">
    <source>
        <dbReference type="ARBA" id="ARBA00004245"/>
    </source>
</evidence>
<keyword evidence="5" id="KW-0963">Cytoplasm</keyword>